<dbReference type="EMBL" id="CM042881">
    <property type="protein sequence ID" value="KAI4386585.1"/>
    <property type="molecule type" value="Genomic_DNA"/>
</dbReference>
<protein>
    <submittedName>
        <fullName evidence="1">Uncharacterized protein</fullName>
    </submittedName>
</protein>
<organism evidence="1 2">
    <name type="scientific">Melastoma candidum</name>
    <dbReference type="NCBI Taxonomy" id="119954"/>
    <lineage>
        <taxon>Eukaryota</taxon>
        <taxon>Viridiplantae</taxon>
        <taxon>Streptophyta</taxon>
        <taxon>Embryophyta</taxon>
        <taxon>Tracheophyta</taxon>
        <taxon>Spermatophyta</taxon>
        <taxon>Magnoliopsida</taxon>
        <taxon>eudicotyledons</taxon>
        <taxon>Gunneridae</taxon>
        <taxon>Pentapetalae</taxon>
        <taxon>rosids</taxon>
        <taxon>malvids</taxon>
        <taxon>Myrtales</taxon>
        <taxon>Melastomataceae</taxon>
        <taxon>Melastomatoideae</taxon>
        <taxon>Melastomateae</taxon>
        <taxon>Melastoma</taxon>
    </lineage>
</organism>
<dbReference type="Proteomes" id="UP001057402">
    <property type="component" value="Chromosome 2"/>
</dbReference>
<evidence type="ECO:0000313" key="2">
    <source>
        <dbReference type="Proteomes" id="UP001057402"/>
    </source>
</evidence>
<accession>A0ACB9S6Q1</accession>
<keyword evidence="2" id="KW-1185">Reference proteome</keyword>
<proteinExistence type="predicted"/>
<comment type="caution">
    <text evidence="1">The sequence shown here is derived from an EMBL/GenBank/DDBJ whole genome shotgun (WGS) entry which is preliminary data.</text>
</comment>
<reference evidence="2" key="1">
    <citation type="journal article" date="2023" name="Front. Plant Sci.">
        <title>Chromosomal-level genome assembly of Melastoma candidum provides insights into trichome evolution.</title>
        <authorList>
            <person name="Zhong Y."/>
            <person name="Wu W."/>
            <person name="Sun C."/>
            <person name="Zou P."/>
            <person name="Liu Y."/>
            <person name="Dai S."/>
            <person name="Zhou R."/>
        </authorList>
    </citation>
    <scope>NUCLEOTIDE SEQUENCE [LARGE SCALE GENOMIC DNA]</scope>
</reference>
<gene>
    <name evidence="1" type="ORF">MLD38_004506</name>
</gene>
<name>A0ACB9S6Q1_9MYRT</name>
<evidence type="ECO:0000313" key="1">
    <source>
        <dbReference type="EMBL" id="KAI4386585.1"/>
    </source>
</evidence>
<sequence>MSSDSAIVLDPTPPSPGCLDVPPLDPLFFSSSSSASSPSNDPISNPSFVTAPNFDLDLDLDFLLDDNAGFELTFDNLDDLYLPSETESFLIPRDNTSSSSAASDDDRVRDDRAVPSEGGGDEIRGCSPERENSTGLASSQGSGGDVGGSGLSEDMNSPSPSSGNRDRDRDVTSEFFPAQKVKLEVSGKNCGSIGGDSIMKRKKDCDDPSMETRVPKFRKSASKGEDDVSFRGKVDELKDEEDEKRKARLTRNRESAQLSRQRKKHYVEEMEEKIRLMQTTITDLNGKISYMMAENMSLRQQLSSATNGGMSAAPPAVVLPPPGMHHLPPMPYPWVPCAPYMVKPQGQVPLVPIPRLKPQQPAMASTAKVKKESSKKVVSKSTRKVASISLLGVLFFMLMFGVMVPKVNISYDGVGDFPGQAGHFGNRYNRGHYHRGRILTAAEHSNVSFPNTGGKCGDDSRDQSLPHRNGSEPLVASLYVPRNDKLVKIDGNLIIHSVLASEKAMTSQASDKTEDEAMRQNLASALAIRDSTMLRGAQNAYRKAAEQKALGPGGREKLNDNVKATSATDGKLQQWFREGLAGPLLSSGMCTEVFQFDVSPASAGAIIPAPPSSNITSSGRRNTTIDHRVGNNRRILGRVPRHLPGSGTNITDRQARGSMKGDNLAANKSLSSSMVVSVLVDPREAGDGDIDGVIRPKSISRIFVVVLMDSIKYVTYSCVLPRSGAGTHFVTA</sequence>